<evidence type="ECO:0000313" key="2">
    <source>
        <dbReference type="EMBL" id="CAD9600993.1"/>
    </source>
</evidence>
<dbReference type="EMBL" id="HBGY01026906">
    <property type="protein sequence ID" value="CAD9600993.1"/>
    <property type="molecule type" value="Transcribed_RNA"/>
</dbReference>
<sequence>MVFERVRDYFAGAPELPPGPVQLPKYFPLVPIGCEEKADKLFNCIGSTATDKMRELEKSGKDSKYHQNSNNLSQEDDPLEPCREFLAYYNRCCERNLRKRNNERLLEIYRVHEEYRYKSSSQSDSAK</sequence>
<organism evidence="2">
    <name type="scientific">Leptocylindrus danicus</name>
    <dbReference type="NCBI Taxonomy" id="163516"/>
    <lineage>
        <taxon>Eukaryota</taxon>
        <taxon>Sar</taxon>
        <taxon>Stramenopiles</taxon>
        <taxon>Ochrophyta</taxon>
        <taxon>Bacillariophyta</taxon>
        <taxon>Coscinodiscophyceae</taxon>
        <taxon>Chaetocerotophycidae</taxon>
        <taxon>Leptocylindrales</taxon>
        <taxon>Leptocylindraceae</taxon>
        <taxon>Leptocylindrus</taxon>
    </lineage>
</organism>
<evidence type="ECO:0000256" key="1">
    <source>
        <dbReference type="SAM" id="MobiDB-lite"/>
    </source>
</evidence>
<proteinExistence type="predicted"/>
<name>A0A7S2PI50_9STRA</name>
<dbReference type="AlphaFoldDB" id="A0A7S2PI50"/>
<accession>A0A7S2PI50</accession>
<gene>
    <name evidence="2" type="ORF">LDAN0321_LOCUS16675</name>
</gene>
<feature type="compositionally biased region" description="Basic and acidic residues" evidence="1">
    <location>
        <begin position="55"/>
        <end position="65"/>
    </location>
</feature>
<protein>
    <submittedName>
        <fullName evidence="2">Uncharacterized protein</fullName>
    </submittedName>
</protein>
<feature type="region of interest" description="Disordered" evidence="1">
    <location>
        <begin position="55"/>
        <end position="78"/>
    </location>
</feature>
<reference evidence="2" key="1">
    <citation type="submission" date="2021-01" db="EMBL/GenBank/DDBJ databases">
        <authorList>
            <person name="Corre E."/>
            <person name="Pelletier E."/>
            <person name="Niang G."/>
            <person name="Scheremetjew M."/>
            <person name="Finn R."/>
            <person name="Kale V."/>
            <person name="Holt S."/>
            <person name="Cochrane G."/>
            <person name="Meng A."/>
            <person name="Brown T."/>
            <person name="Cohen L."/>
        </authorList>
    </citation>
    <scope>NUCLEOTIDE SEQUENCE</scope>
    <source>
        <strain evidence="2">B650</strain>
    </source>
</reference>